<dbReference type="Proteomes" id="UP000054928">
    <property type="component" value="Unassembled WGS sequence"/>
</dbReference>
<dbReference type="OrthoDB" id="184109at2759"/>
<dbReference type="GO" id="GO:0036038">
    <property type="term" value="C:MKS complex"/>
    <property type="evidence" value="ECO:0007669"/>
    <property type="project" value="TreeGrafter"/>
</dbReference>
<dbReference type="PANTHER" id="PTHR12968">
    <property type="entry name" value="B9 DOMAIN-CONTAINING"/>
    <property type="match status" value="1"/>
</dbReference>
<dbReference type="InterPro" id="IPR010796">
    <property type="entry name" value="C2_B9-type_dom"/>
</dbReference>
<protein>
    <recommendedName>
        <fullName evidence="6">B9 domain-containing protein 2</fullName>
    </recommendedName>
</protein>
<keyword evidence="5" id="KW-0966">Cell projection</keyword>
<accession>A0A0P1AJI6</accession>
<evidence type="ECO:0000313" key="8">
    <source>
        <dbReference type="Proteomes" id="UP000054928"/>
    </source>
</evidence>
<dbReference type="GeneID" id="36406196"/>
<dbReference type="EMBL" id="CCYD01000524">
    <property type="protein sequence ID" value="CEG40968.1"/>
    <property type="molecule type" value="Genomic_DNA"/>
</dbReference>
<dbReference type="Pfam" id="PF07162">
    <property type="entry name" value="B9-C2"/>
    <property type="match status" value="1"/>
</dbReference>
<keyword evidence="8" id="KW-1185">Reference proteome</keyword>
<proteinExistence type="predicted"/>
<keyword evidence="3" id="KW-0970">Cilium biogenesis/degradation</keyword>
<evidence type="ECO:0000256" key="4">
    <source>
        <dbReference type="ARBA" id="ARBA00023212"/>
    </source>
</evidence>
<reference evidence="8" key="1">
    <citation type="submission" date="2014-09" db="EMBL/GenBank/DDBJ databases">
        <authorList>
            <person name="Sharma Rahul"/>
            <person name="Thines Marco"/>
        </authorList>
    </citation>
    <scope>NUCLEOTIDE SEQUENCE [LARGE SCALE GENOMIC DNA]</scope>
</reference>
<dbReference type="PANTHER" id="PTHR12968:SF2">
    <property type="entry name" value="B9 DOMAIN-CONTAINING PROTEIN 2"/>
    <property type="match status" value="1"/>
</dbReference>
<evidence type="ECO:0000256" key="1">
    <source>
        <dbReference type="ARBA" id="ARBA00004120"/>
    </source>
</evidence>
<keyword evidence="2" id="KW-0963">Cytoplasm</keyword>
<dbReference type="RefSeq" id="XP_024577337.1">
    <property type="nucleotide sequence ID" value="XM_024726684.1"/>
</dbReference>
<evidence type="ECO:0000313" key="7">
    <source>
        <dbReference type="EMBL" id="CEG40968.1"/>
    </source>
</evidence>
<organism evidence="7 8">
    <name type="scientific">Plasmopara halstedii</name>
    <name type="common">Downy mildew of sunflower</name>
    <dbReference type="NCBI Taxonomy" id="4781"/>
    <lineage>
        <taxon>Eukaryota</taxon>
        <taxon>Sar</taxon>
        <taxon>Stramenopiles</taxon>
        <taxon>Oomycota</taxon>
        <taxon>Peronosporomycetes</taxon>
        <taxon>Peronosporales</taxon>
        <taxon>Peronosporaceae</taxon>
        <taxon>Plasmopara</taxon>
    </lineage>
</organism>
<name>A0A0P1AJI6_PLAHL</name>
<evidence type="ECO:0000256" key="6">
    <source>
        <dbReference type="ARBA" id="ARBA00039272"/>
    </source>
</evidence>
<evidence type="ECO:0000256" key="3">
    <source>
        <dbReference type="ARBA" id="ARBA00022794"/>
    </source>
</evidence>
<dbReference type="STRING" id="4781.A0A0P1AJI6"/>
<dbReference type="AlphaFoldDB" id="A0A0P1AJI6"/>
<evidence type="ECO:0000256" key="2">
    <source>
        <dbReference type="ARBA" id="ARBA00022490"/>
    </source>
</evidence>
<keyword evidence="4" id="KW-0206">Cytoskeleton</keyword>
<evidence type="ECO:0000256" key="5">
    <source>
        <dbReference type="ARBA" id="ARBA00023273"/>
    </source>
</evidence>
<dbReference type="OMA" id="ANMEAWN"/>
<comment type="subcellular location">
    <subcellularLocation>
        <location evidence="1">Cytoplasm</location>
        <location evidence="1">Cytoskeleton</location>
        <location evidence="1">Cilium basal body</location>
    </subcellularLocation>
</comment>
<dbReference type="GO" id="GO:0060271">
    <property type="term" value="P:cilium assembly"/>
    <property type="evidence" value="ECO:0007669"/>
    <property type="project" value="TreeGrafter"/>
</dbReference>
<sequence>MGASCLSSFDGNEAFSVPHIFGLLSLHRSTQLNYFCKWRVVVNDFSKNGSWRIIQGETRGQTQVHAASNGGSLAMPDLYRQNENKILLSKMNTVWAHPIDLHFAIPNEDVWECWPRFEFQVWSLDANYSNTLCGTAAIPIPLVAGEYVLDVPLVLSENQTLL</sequence>